<evidence type="ECO:0000259" key="2">
    <source>
        <dbReference type="SMART" id="SM00089"/>
    </source>
</evidence>
<dbReference type="Gene3D" id="3.40.50.1820">
    <property type="entry name" value="alpha/beta hydrolase"/>
    <property type="match status" value="1"/>
</dbReference>
<evidence type="ECO:0000256" key="1">
    <source>
        <dbReference type="SAM" id="SignalP"/>
    </source>
</evidence>
<protein>
    <submittedName>
        <fullName evidence="3">T9SS type A sorting domain-containing protein</fullName>
    </submittedName>
</protein>
<dbReference type="SMART" id="SM00089">
    <property type="entry name" value="PKD"/>
    <property type="match status" value="1"/>
</dbReference>
<organism evidence="3 4">
    <name type="scientific">Chitinophaga defluvii</name>
    <dbReference type="NCBI Taxonomy" id="3163343"/>
    <lineage>
        <taxon>Bacteria</taxon>
        <taxon>Pseudomonadati</taxon>
        <taxon>Bacteroidota</taxon>
        <taxon>Chitinophagia</taxon>
        <taxon>Chitinophagales</taxon>
        <taxon>Chitinophagaceae</taxon>
        <taxon>Chitinophaga</taxon>
    </lineage>
</organism>
<dbReference type="NCBIfam" id="TIGR04183">
    <property type="entry name" value="Por_Secre_tail"/>
    <property type="match status" value="1"/>
</dbReference>
<sequence>MKRLLPVLLSCLFAMALKAQNITYDTTIAGWNAIVTRDTNHFSKTDSLQGIIFIPGQGQVGTDPTKLRSYGPHYWMQHGWDGGVTLGNGVHYPIIISIQPPGNYTRPWILKSVIDAIMGKFRIKRNSLHFTGLSEGAWVLNEFITYMPVAGDYSYMSRVKSMVNMQGVVPTDTYGATLPYPQRYGHWAKQFGGRQLCMEQTGDTRSMGILVQNMLDSMPNAATHIYTTLDGNVGHCCWNTAYNPSATTWTTANSNVYSVPKGPAVPMNVWQWMLRNGDTTLSGPPANIPPVVNAGANQTITLPLDSVQLTGSATDADGTITGYSWTKQSGGTATISTPLAASTKVTGLAQGVYVFRLTATDNASASSYAQVTVTVNPASGGTGKSIKVNLYGGSNPYTTGGWNNWNTNASLNSGTLQYSDGASSSISLQYLEQTSIADNGVDYGGTMCPPEVLRYAAYVTVRNSLTIAGLDNTKAYDITLYASRKNTGNNTNFSINGDTINVVTDNNKTNAVVFTGINPTAGQIVVQSSRGTGGTYTYLNGLVITEQSSSGMLARSGTAASGAAIMEKKPGNNIDADITLSPNPAADQLNVRIMGKAAGPVRIRIYDGTGKVILTRQWTKNAAVISETISTDRLVSGLYFLEATIGNQHKTTQKFIKQ</sequence>
<feature type="chain" id="PRO_5047222645" evidence="1">
    <location>
        <begin position="20"/>
        <end position="658"/>
    </location>
</feature>
<dbReference type="SUPFAM" id="SSF49299">
    <property type="entry name" value="PKD domain"/>
    <property type="match status" value="1"/>
</dbReference>
<feature type="domain" description="PKD/Chitinase" evidence="2">
    <location>
        <begin position="291"/>
        <end position="378"/>
    </location>
</feature>
<dbReference type="InterPro" id="IPR026444">
    <property type="entry name" value="Secre_tail"/>
</dbReference>
<keyword evidence="4" id="KW-1185">Reference proteome</keyword>
<dbReference type="Pfam" id="PF18962">
    <property type="entry name" value="Por_Secre_tail"/>
    <property type="match status" value="1"/>
</dbReference>
<feature type="signal peptide" evidence="1">
    <location>
        <begin position="1"/>
        <end position="19"/>
    </location>
</feature>
<comment type="caution">
    <text evidence="3">The sequence shown here is derived from an EMBL/GenBank/DDBJ whole genome shotgun (WGS) entry which is preliminary data.</text>
</comment>
<dbReference type="InterPro" id="IPR022409">
    <property type="entry name" value="PKD/Chitinase_dom"/>
</dbReference>
<evidence type="ECO:0000313" key="3">
    <source>
        <dbReference type="EMBL" id="MET6997756.1"/>
    </source>
</evidence>
<name>A0ABV2T3Y7_9BACT</name>
<gene>
    <name evidence="3" type="ORF">ABR189_10270</name>
</gene>
<reference evidence="3 4" key="1">
    <citation type="submission" date="2024-06" db="EMBL/GenBank/DDBJ databases">
        <title>Chitinophaga defluvii sp. nov., isolated from municipal sewage.</title>
        <authorList>
            <person name="Zhang L."/>
        </authorList>
    </citation>
    <scope>NUCLEOTIDE SEQUENCE [LARGE SCALE GENOMIC DNA]</scope>
    <source>
        <strain evidence="3 4">H8</strain>
    </source>
</reference>
<evidence type="ECO:0000313" key="4">
    <source>
        <dbReference type="Proteomes" id="UP001549749"/>
    </source>
</evidence>
<dbReference type="Gene3D" id="2.60.40.10">
    <property type="entry name" value="Immunoglobulins"/>
    <property type="match status" value="1"/>
</dbReference>
<dbReference type="CDD" id="cd00146">
    <property type="entry name" value="PKD"/>
    <property type="match status" value="1"/>
</dbReference>
<dbReference type="Proteomes" id="UP001549749">
    <property type="component" value="Unassembled WGS sequence"/>
</dbReference>
<dbReference type="InterPro" id="IPR035986">
    <property type="entry name" value="PKD_dom_sf"/>
</dbReference>
<dbReference type="InterPro" id="IPR013783">
    <property type="entry name" value="Ig-like_fold"/>
</dbReference>
<dbReference type="InterPro" id="IPR029865">
    <property type="entry name" value="KIAA0319-like"/>
</dbReference>
<proteinExistence type="predicted"/>
<dbReference type="RefSeq" id="WP_354660391.1">
    <property type="nucleotide sequence ID" value="NZ_JBEXAC010000001.1"/>
</dbReference>
<keyword evidence="1" id="KW-0732">Signal</keyword>
<dbReference type="PANTHER" id="PTHR46182">
    <property type="entry name" value="FI19480P1"/>
    <property type="match status" value="1"/>
</dbReference>
<dbReference type="Pfam" id="PF22352">
    <property type="entry name" value="K319L-like_PKD"/>
    <property type="match status" value="1"/>
</dbReference>
<accession>A0ABV2T3Y7</accession>
<dbReference type="PANTHER" id="PTHR46182:SF2">
    <property type="entry name" value="FI19480P1"/>
    <property type="match status" value="1"/>
</dbReference>
<dbReference type="EMBL" id="JBEXAC010000001">
    <property type="protein sequence ID" value="MET6997756.1"/>
    <property type="molecule type" value="Genomic_DNA"/>
</dbReference>
<dbReference type="InterPro" id="IPR029058">
    <property type="entry name" value="AB_hydrolase_fold"/>
</dbReference>